<evidence type="ECO:0000256" key="6">
    <source>
        <dbReference type="RuleBase" id="RU361200"/>
    </source>
</evidence>
<dbReference type="InterPro" id="IPR005875">
    <property type="entry name" value="PurK"/>
</dbReference>
<dbReference type="InterPro" id="IPR011761">
    <property type="entry name" value="ATP-grasp"/>
</dbReference>
<sequence length="364" mass="38821">MKVGILGGGQLARMIALAGYPLSLKFIVLDPDANAGAAGLSEHLLGAYDDPALLAELAEKADVVTYEFENVPAHVAEFLSSHTLVYPPAGALAVAQDRLLEKNFFRELGIGTAPFAAVDSLADLENAMANIGYPAILKSRRMGYDGKGQAVLRSAADLAAAWDSMQGAAAIVEGFVDFQREVSIIAARSPSGEIAYYPISENRHRGGILRIAECRDKDPAQSLAEDYVRRLLEKLDYVGVVALELFDAGGTLLANEFAPRVHNSGHWTIEGSETSQFENHLRAILNLPLGSTAPRGYAAMVNFIGGLADDAQLLSVANAHLHLYDKAPRKGRKVAHATIRTDSEAAYRAGLQQLADLAAAADNS</sequence>
<dbReference type="FunFam" id="3.30.1490.20:FF:000015">
    <property type="entry name" value="N5-carboxyaminoimidazole ribonucleotide synthase"/>
    <property type="match status" value="1"/>
</dbReference>
<dbReference type="EMBL" id="LUUJ01000101">
    <property type="protein sequence ID" value="OAI13297.1"/>
    <property type="molecule type" value="Genomic_DNA"/>
</dbReference>
<dbReference type="InterPro" id="IPR040686">
    <property type="entry name" value="PurK_C"/>
</dbReference>
<keyword evidence="4 5" id="KW-0067">ATP-binding</keyword>
<dbReference type="Gene3D" id="3.30.1490.20">
    <property type="entry name" value="ATP-grasp fold, A domain"/>
    <property type="match status" value="1"/>
</dbReference>
<dbReference type="AlphaFoldDB" id="A0A177N5I8"/>
<dbReference type="PANTHER" id="PTHR11609:SF5">
    <property type="entry name" value="PHOSPHORIBOSYLAMINOIMIDAZOLE CARBOXYLASE"/>
    <property type="match status" value="1"/>
</dbReference>
<gene>
    <name evidence="5 6" type="primary">purK</name>
    <name evidence="8" type="ORF">A1507_17110</name>
</gene>
<dbReference type="SUPFAM" id="SSF51246">
    <property type="entry name" value="Rudiment single hybrid motif"/>
    <property type="match status" value="1"/>
</dbReference>
<comment type="catalytic activity">
    <reaction evidence="5 6">
        <text>5-amino-1-(5-phospho-beta-D-ribosyl)imidazole + hydrogencarbonate + ATP = 5-carboxyamino-1-(5-phospho-D-ribosyl)imidazole + ADP + phosphate + 2 H(+)</text>
        <dbReference type="Rhea" id="RHEA:19317"/>
        <dbReference type="ChEBI" id="CHEBI:15378"/>
        <dbReference type="ChEBI" id="CHEBI:17544"/>
        <dbReference type="ChEBI" id="CHEBI:30616"/>
        <dbReference type="ChEBI" id="CHEBI:43474"/>
        <dbReference type="ChEBI" id="CHEBI:58730"/>
        <dbReference type="ChEBI" id="CHEBI:137981"/>
        <dbReference type="ChEBI" id="CHEBI:456216"/>
        <dbReference type="EC" id="6.3.4.18"/>
    </reaction>
</comment>
<dbReference type="InterPro" id="IPR011054">
    <property type="entry name" value="Rudment_hybrid_motif"/>
</dbReference>
<comment type="similarity">
    <text evidence="5 6">Belongs to the PurK/PurT family.</text>
</comment>
<protein>
    <recommendedName>
        <fullName evidence="5 6">N5-carboxyaminoimidazole ribonucleotide synthase</fullName>
        <shortName evidence="5 6">N5-CAIR synthase</shortName>
        <ecNumber evidence="5 6">6.3.4.18</ecNumber>
    </recommendedName>
    <alternativeName>
        <fullName evidence="5 6">5-(carboxyamino)imidazole ribonucleotide synthetase</fullName>
    </alternativeName>
</protein>
<keyword evidence="3 5" id="KW-0658">Purine biosynthesis</keyword>
<dbReference type="OrthoDB" id="9804625at2"/>
<dbReference type="Gene3D" id="3.30.470.20">
    <property type="entry name" value="ATP-grasp fold, B domain"/>
    <property type="match status" value="1"/>
</dbReference>
<comment type="caution">
    <text evidence="8">The sequence shown here is derived from an EMBL/GenBank/DDBJ whole genome shotgun (WGS) entry which is preliminary data.</text>
</comment>
<dbReference type="NCBIfam" id="TIGR01161">
    <property type="entry name" value="purK"/>
    <property type="match status" value="1"/>
</dbReference>
<dbReference type="Gene3D" id="3.40.50.20">
    <property type="match status" value="1"/>
</dbReference>
<dbReference type="Proteomes" id="UP000077857">
    <property type="component" value="Unassembled WGS sequence"/>
</dbReference>
<organism evidence="8 9">
    <name type="scientific">Methylomonas koyamae</name>
    <dbReference type="NCBI Taxonomy" id="702114"/>
    <lineage>
        <taxon>Bacteria</taxon>
        <taxon>Pseudomonadati</taxon>
        <taxon>Pseudomonadota</taxon>
        <taxon>Gammaproteobacteria</taxon>
        <taxon>Methylococcales</taxon>
        <taxon>Methylococcaceae</taxon>
        <taxon>Methylomonas</taxon>
    </lineage>
</organism>
<keyword evidence="1 5" id="KW-0436">Ligase</keyword>
<feature type="binding site" evidence="5">
    <location>
        <begin position="255"/>
        <end position="256"/>
    </location>
    <ligand>
        <name>ATP</name>
        <dbReference type="ChEBI" id="CHEBI:30616"/>
    </ligand>
</feature>
<evidence type="ECO:0000256" key="5">
    <source>
        <dbReference type="HAMAP-Rule" id="MF_01928"/>
    </source>
</evidence>
<evidence type="ECO:0000256" key="1">
    <source>
        <dbReference type="ARBA" id="ARBA00022598"/>
    </source>
</evidence>
<dbReference type="GO" id="GO:0046872">
    <property type="term" value="F:metal ion binding"/>
    <property type="evidence" value="ECO:0007669"/>
    <property type="project" value="InterPro"/>
</dbReference>
<comment type="subunit">
    <text evidence="5 6">Homodimer.</text>
</comment>
<dbReference type="Pfam" id="PF22660">
    <property type="entry name" value="RS_preATP-grasp-like"/>
    <property type="match status" value="1"/>
</dbReference>
<evidence type="ECO:0000313" key="9">
    <source>
        <dbReference type="Proteomes" id="UP000077857"/>
    </source>
</evidence>
<dbReference type="GO" id="GO:0004638">
    <property type="term" value="F:phosphoribosylaminoimidazole carboxylase activity"/>
    <property type="evidence" value="ECO:0007669"/>
    <property type="project" value="InterPro"/>
</dbReference>
<dbReference type="PROSITE" id="PS50975">
    <property type="entry name" value="ATP_GRASP"/>
    <property type="match status" value="1"/>
</dbReference>
<dbReference type="InterPro" id="IPR016185">
    <property type="entry name" value="PreATP-grasp_dom_sf"/>
</dbReference>
<feature type="binding site" evidence="5">
    <location>
        <position position="98"/>
    </location>
    <ligand>
        <name>ATP</name>
        <dbReference type="ChEBI" id="CHEBI:30616"/>
    </ligand>
</feature>
<dbReference type="InterPro" id="IPR054350">
    <property type="entry name" value="PurT/PurK_preATP-grasp"/>
</dbReference>
<dbReference type="GO" id="GO:0005524">
    <property type="term" value="F:ATP binding"/>
    <property type="evidence" value="ECO:0007669"/>
    <property type="project" value="UniProtKB-UniRule"/>
</dbReference>
<dbReference type="InterPro" id="IPR003135">
    <property type="entry name" value="ATP-grasp_carboxylate-amine"/>
</dbReference>
<feature type="binding site" evidence="5">
    <location>
        <position position="204"/>
    </location>
    <ligand>
        <name>ATP</name>
        <dbReference type="ChEBI" id="CHEBI:30616"/>
    </ligand>
</feature>
<name>A0A177N5I8_9GAMM</name>
<feature type="domain" description="ATP-grasp" evidence="7">
    <location>
        <begin position="102"/>
        <end position="285"/>
    </location>
</feature>
<evidence type="ECO:0000256" key="3">
    <source>
        <dbReference type="ARBA" id="ARBA00022755"/>
    </source>
</evidence>
<dbReference type="NCBIfam" id="NF004676">
    <property type="entry name" value="PRK06019.1-2"/>
    <property type="match status" value="1"/>
</dbReference>
<dbReference type="InterPro" id="IPR013815">
    <property type="entry name" value="ATP_grasp_subdomain_1"/>
</dbReference>
<comment type="pathway">
    <text evidence="5 6">Purine metabolism; IMP biosynthesis via de novo pathway; 5-amino-1-(5-phospho-D-ribosyl)imidazole-4-carboxylate from 5-amino-1-(5-phospho-D-ribosyl)imidazole (N5-CAIR route): step 1/2.</text>
</comment>
<accession>A0A177N5I8</accession>
<dbReference type="Pfam" id="PF02222">
    <property type="entry name" value="ATP-grasp"/>
    <property type="match status" value="1"/>
</dbReference>
<dbReference type="Pfam" id="PF17769">
    <property type="entry name" value="PurK_C"/>
    <property type="match status" value="1"/>
</dbReference>
<dbReference type="GO" id="GO:0006189">
    <property type="term" value="P:'de novo' IMP biosynthetic process"/>
    <property type="evidence" value="ECO:0007669"/>
    <property type="project" value="UniProtKB-UniRule"/>
</dbReference>
<feature type="binding site" evidence="5">
    <location>
        <begin position="173"/>
        <end position="176"/>
    </location>
    <ligand>
        <name>ATP</name>
        <dbReference type="ChEBI" id="CHEBI:30616"/>
    </ligand>
</feature>
<evidence type="ECO:0000256" key="4">
    <source>
        <dbReference type="ARBA" id="ARBA00022840"/>
    </source>
</evidence>
<reference evidence="8 9" key="1">
    <citation type="submission" date="2016-03" db="EMBL/GenBank/DDBJ databases">
        <authorList>
            <person name="Ploux O."/>
        </authorList>
    </citation>
    <scope>NUCLEOTIDE SEQUENCE [LARGE SCALE GENOMIC DNA]</scope>
    <source>
        <strain evidence="8 9">R-45378</strain>
    </source>
</reference>
<dbReference type="UniPathway" id="UPA00074">
    <property type="reaction ID" value="UER00942"/>
</dbReference>
<keyword evidence="2 5" id="KW-0547">Nucleotide-binding</keyword>
<feature type="binding site" evidence="5">
    <location>
        <position position="181"/>
    </location>
    <ligand>
        <name>ATP</name>
        <dbReference type="ChEBI" id="CHEBI:30616"/>
    </ligand>
</feature>
<comment type="function">
    <text evidence="5">Catalyzes the ATP-dependent conversion of 5-aminoimidazole ribonucleotide (AIR) and HCO(3)(-) to N5-carboxyaminoimidazole ribonucleotide (N5-CAIR).</text>
</comment>
<dbReference type="EC" id="6.3.4.18" evidence="5 6"/>
<dbReference type="PANTHER" id="PTHR11609">
    <property type="entry name" value="PURINE BIOSYNTHESIS PROTEIN 6/7, PUR6/7"/>
    <property type="match status" value="1"/>
</dbReference>
<comment type="function">
    <text evidence="6">Catalyzes the ATP-dependent conversion of 5-aminoimidazole ribonucleotide (AIR) and HCO(3)- to N5-carboxyaminoimidazole ribonucleotide (N5-CAIR).</text>
</comment>
<dbReference type="GO" id="GO:0005829">
    <property type="term" value="C:cytosol"/>
    <property type="evidence" value="ECO:0007669"/>
    <property type="project" value="TreeGrafter"/>
</dbReference>
<dbReference type="HAMAP" id="MF_01928">
    <property type="entry name" value="PurK"/>
    <property type="match status" value="1"/>
</dbReference>
<dbReference type="SUPFAM" id="SSF56059">
    <property type="entry name" value="Glutathione synthetase ATP-binding domain-like"/>
    <property type="match status" value="1"/>
</dbReference>
<dbReference type="GO" id="GO:0034028">
    <property type="term" value="F:5-(carboxyamino)imidazole ribonucleotide synthase activity"/>
    <property type="evidence" value="ECO:0007669"/>
    <property type="project" value="UniProtKB-UniRule"/>
</dbReference>
<proteinExistence type="inferred from homology"/>
<dbReference type="NCBIfam" id="NF004679">
    <property type="entry name" value="PRK06019.1-5"/>
    <property type="match status" value="1"/>
</dbReference>
<evidence type="ECO:0000256" key="2">
    <source>
        <dbReference type="ARBA" id="ARBA00022741"/>
    </source>
</evidence>
<dbReference type="RefSeq" id="WP_064041481.1">
    <property type="nucleotide sequence ID" value="NZ_LUUJ01000101.1"/>
</dbReference>
<evidence type="ECO:0000259" key="7">
    <source>
        <dbReference type="PROSITE" id="PS50975"/>
    </source>
</evidence>
<feature type="binding site" evidence="5">
    <location>
        <position position="138"/>
    </location>
    <ligand>
        <name>ATP</name>
        <dbReference type="ChEBI" id="CHEBI:30616"/>
    </ligand>
</feature>
<feature type="binding site" evidence="5">
    <location>
        <begin position="143"/>
        <end position="149"/>
    </location>
    <ligand>
        <name>ATP</name>
        <dbReference type="ChEBI" id="CHEBI:30616"/>
    </ligand>
</feature>
<evidence type="ECO:0000313" key="8">
    <source>
        <dbReference type="EMBL" id="OAI13297.1"/>
    </source>
</evidence>
<dbReference type="SUPFAM" id="SSF52440">
    <property type="entry name" value="PreATP-grasp domain"/>
    <property type="match status" value="1"/>
</dbReference>